<dbReference type="GO" id="GO:0005829">
    <property type="term" value="C:cytosol"/>
    <property type="evidence" value="ECO:0007669"/>
    <property type="project" value="TreeGrafter"/>
</dbReference>
<keyword evidence="2 7" id="KW-0963">Cytoplasm</keyword>
<keyword evidence="3 7" id="KW-0889">Transcription antitermination</keyword>
<evidence type="ECO:0000313" key="12">
    <source>
        <dbReference type="Proteomes" id="UP000231371"/>
    </source>
</evidence>
<dbReference type="EMBL" id="PCVI01000044">
    <property type="protein sequence ID" value="PIQ70020.1"/>
    <property type="molecule type" value="Genomic_DNA"/>
</dbReference>
<dbReference type="HAMAP" id="MF_00945_B">
    <property type="entry name" value="NusA_B"/>
    <property type="match status" value="1"/>
</dbReference>
<dbReference type="CDD" id="cd22529">
    <property type="entry name" value="KH-II_NusA_rpt2"/>
    <property type="match status" value="1"/>
</dbReference>
<dbReference type="InterPro" id="IPR013735">
    <property type="entry name" value="TF_NusA_N"/>
</dbReference>
<dbReference type="NCBIfam" id="TIGR01953">
    <property type="entry name" value="NusA"/>
    <property type="match status" value="1"/>
</dbReference>
<evidence type="ECO:0000259" key="8">
    <source>
        <dbReference type="Pfam" id="PF08529"/>
    </source>
</evidence>
<dbReference type="PANTHER" id="PTHR22648:SF0">
    <property type="entry name" value="TRANSCRIPTION TERMINATION_ANTITERMINATION PROTEIN NUSA"/>
    <property type="match status" value="1"/>
</dbReference>
<dbReference type="FunFam" id="3.30.300.20:FF:000002">
    <property type="entry name" value="Transcription termination/antitermination protein NusA"/>
    <property type="match status" value="1"/>
</dbReference>
<evidence type="ECO:0000259" key="9">
    <source>
        <dbReference type="Pfam" id="PF13184"/>
    </source>
</evidence>
<dbReference type="InterPro" id="IPR009019">
    <property type="entry name" value="KH_sf_prok-type"/>
</dbReference>
<dbReference type="InterPro" id="IPR010213">
    <property type="entry name" value="TF_NusA"/>
</dbReference>
<proteinExistence type="inferred from homology"/>
<dbReference type="GO" id="GO:0003700">
    <property type="term" value="F:DNA-binding transcription factor activity"/>
    <property type="evidence" value="ECO:0007669"/>
    <property type="project" value="InterPro"/>
</dbReference>
<feature type="domain" description="Transcription factor NusA N-terminal" evidence="8">
    <location>
        <begin position="78"/>
        <end position="106"/>
    </location>
</feature>
<evidence type="ECO:0000256" key="5">
    <source>
        <dbReference type="ARBA" id="ARBA00023015"/>
    </source>
</evidence>
<sequence length="346" mass="38141">MANLNIPRTEFAAALSQVASEHGIDPSSVLESIELAIITAYKKDYGDKEGLEYEVKIDPASGESQLFAWPEGEKKKKEEITPAGFGRIAAQQARNIIVQKIREAEKGALIDEYEKRAGTLVNGMILRFDGDNILVDLGRGEAIMPSPEQNKKENYRLNMKLNFYIDGIRETAKGKQIIVSRSSPELVACLFKREVPEVSSGAVEIREIAREAGNRTKIAVYSKQSGIDPVGSCVGQKGVRVQAVIEALGGLEKVDIIQYNEDPEKFILSALSPAENLEIKINKTARTAVVSAPEKDLSLAIGKEGQNARLASKLTGYKIDIRPIEETKEKKEIKPKKETEKTEMKV</sequence>
<dbReference type="CDD" id="cd02134">
    <property type="entry name" value="KH-II_NusA_rpt1"/>
    <property type="match status" value="1"/>
</dbReference>
<evidence type="ECO:0000259" key="10">
    <source>
        <dbReference type="Pfam" id="PF26594"/>
    </source>
</evidence>
<gene>
    <name evidence="7 11" type="primary">nusA</name>
    <name evidence="11" type="ORF">COV89_02710</name>
</gene>
<keyword evidence="5 7" id="KW-0805">Transcription regulation</keyword>
<keyword evidence="1 7" id="KW-0806">Transcription termination</keyword>
<dbReference type="Gene3D" id="3.30.300.20">
    <property type="match status" value="2"/>
</dbReference>
<dbReference type="PROSITE" id="PS50084">
    <property type="entry name" value="KH_TYPE_1"/>
    <property type="match status" value="1"/>
</dbReference>
<dbReference type="InterPro" id="IPR012340">
    <property type="entry name" value="NA-bd_OB-fold"/>
</dbReference>
<dbReference type="SUPFAM" id="SSF69705">
    <property type="entry name" value="Transcription factor NusA, N-terminal domain"/>
    <property type="match status" value="1"/>
</dbReference>
<dbReference type="Pfam" id="PF08529">
    <property type="entry name" value="NusA_N"/>
    <property type="match status" value="2"/>
</dbReference>
<dbReference type="Pfam" id="PF26594">
    <property type="entry name" value="KH_NusA_2nd"/>
    <property type="match status" value="1"/>
</dbReference>
<evidence type="ECO:0000256" key="1">
    <source>
        <dbReference type="ARBA" id="ARBA00022472"/>
    </source>
</evidence>
<comment type="subunit">
    <text evidence="7">Monomer. Binds directly to the core enzyme of the DNA-dependent RNA polymerase and to nascent RNA.</text>
</comment>
<dbReference type="GO" id="GO:0003723">
    <property type="term" value="F:RNA binding"/>
    <property type="evidence" value="ECO:0007669"/>
    <property type="project" value="UniProtKB-UniRule"/>
</dbReference>
<evidence type="ECO:0000313" key="11">
    <source>
        <dbReference type="EMBL" id="PIQ70020.1"/>
    </source>
</evidence>
<evidence type="ECO:0000256" key="3">
    <source>
        <dbReference type="ARBA" id="ARBA00022814"/>
    </source>
</evidence>
<dbReference type="CDD" id="cd04455">
    <property type="entry name" value="S1_NusA"/>
    <property type="match status" value="1"/>
</dbReference>
<evidence type="ECO:0000256" key="4">
    <source>
        <dbReference type="ARBA" id="ARBA00022884"/>
    </source>
</evidence>
<dbReference type="InterPro" id="IPR025249">
    <property type="entry name" value="TF_NusA_KH_1st"/>
</dbReference>
<dbReference type="AlphaFoldDB" id="A0A2H0KFI8"/>
<evidence type="ECO:0000256" key="2">
    <source>
        <dbReference type="ARBA" id="ARBA00022490"/>
    </source>
</evidence>
<keyword evidence="4 7" id="KW-0694">RNA-binding</keyword>
<evidence type="ECO:0000256" key="6">
    <source>
        <dbReference type="ARBA" id="ARBA00023163"/>
    </source>
</evidence>
<comment type="subcellular location">
    <subcellularLocation>
        <location evidence="7">Cytoplasm</location>
    </subcellularLocation>
</comment>
<comment type="similarity">
    <text evidence="7">Belongs to the NusA family.</text>
</comment>
<reference evidence="11 12" key="1">
    <citation type="submission" date="2017-09" db="EMBL/GenBank/DDBJ databases">
        <title>Depth-based differentiation of microbial function through sediment-hosted aquifers and enrichment of novel symbionts in the deep terrestrial subsurface.</title>
        <authorList>
            <person name="Probst A.J."/>
            <person name="Ladd B."/>
            <person name="Jarett J.K."/>
            <person name="Geller-Mcgrath D.E."/>
            <person name="Sieber C.M."/>
            <person name="Emerson J.B."/>
            <person name="Anantharaman K."/>
            <person name="Thomas B.C."/>
            <person name="Malmstrom R."/>
            <person name="Stieglmeier M."/>
            <person name="Klingl A."/>
            <person name="Woyke T."/>
            <person name="Ryan C.M."/>
            <person name="Banfield J.F."/>
        </authorList>
    </citation>
    <scope>NUCLEOTIDE SEQUENCE [LARGE SCALE GENOMIC DNA]</scope>
    <source>
        <strain evidence="11">CG11_big_fil_rev_8_21_14_0_20_40_12</strain>
    </source>
</reference>
<feature type="domain" description="Transcription factor NusA N-terminal" evidence="8">
    <location>
        <begin position="10"/>
        <end position="68"/>
    </location>
</feature>
<dbReference type="PANTHER" id="PTHR22648">
    <property type="entry name" value="TRANSCRIPTION TERMINATION FACTOR NUSA"/>
    <property type="match status" value="1"/>
</dbReference>
<dbReference type="Gene3D" id="2.40.50.140">
    <property type="entry name" value="Nucleic acid-binding proteins"/>
    <property type="match status" value="1"/>
</dbReference>
<feature type="domain" description="NusA-like second KH" evidence="10">
    <location>
        <begin position="263"/>
        <end position="329"/>
    </location>
</feature>
<dbReference type="Pfam" id="PF13184">
    <property type="entry name" value="KH_NusA_1st"/>
    <property type="match status" value="1"/>
</dbReference>
<dbReference type="InterPro" id="IPR058582">
    <property type="entry name" value="KH_NusA_2nd"/>
</dbReference>
<dbReference type="FunFam" id="3.30.300.20:FF:000005">
    <property type="entry name" value="Transcription termination/antitermination protein NusA"/>
    <property type="match status" value="1"/>
</dbReference>
<evidence type="ECO:0000256" key="7">
    <source>
        <dbReference type="HAMAP-Rule" id="MF_00945"/>
    </source>
</evidence>
<dbReference type="InterPro" id="IPR015946">
    <property type="entry name" value="KH_dom-like_a/b"/>
</dbReference>
<comment type="caution">
    <text evidence="11">The sequence shown here is derived from an EMBL/GenBank/DDBJ whole genome shotgun (WGS) entry which is preliminary data.</text>
</comment>
<dbReference type="SUPFAM" id="SSF54814">
    <property type="entry name" value="Prokaryotic type KH domain (KH-domain type II)"/>
    <property type="match status" value="2"/>
</dbReference>
<dbReference type="Gene3D" id="3.30.1480.10">
    <property type="entry name" value="NusA, N-terminal domain"/>
    <property type="match status" value="1"/>
</dbReference>
<name>A0A2H0KFI8_9BACT</name>
<comment type="function">
    <text evidence="7">Participates in both transcription termination and antitermination.</text>
</comment>
<protein>
    <recommendedName>
        <fullName evidence="7">Transcription termination/antitermination protein NusA</fullName>
    </recommendedName>
</protein>
<dbReference type="Proteomes" id="UP000231371">
    <property type="component" value="Unassembled WGS sequence"/>
</dbReference>
<dbReference type="SUPFAM" id="SSF50249">
    <property type="entry name" value="Nucleic acid-binding proteins"/>
    <property type="match status" value="1"/>
</dbReference>
<organism evidence="11 12">
    <name type="scientific">Candidatus Shapirobacteria bacterium CG11_big_fil_rev_8_21_14_0_20_40_12</name>
    <dbReference type="NCBI Taxonomy" id="1974889"/>
    <lineage>
        <taxon>Bacteria</taxon>
        <taxon>Candidatus Shapironibacteriota</taxon>
    </lineage>
</organism>
<feature type="domain" description="Transcription factor NusA first KH" evidence="9">
    <location>
        <begin position="181"/>
        <end position="259"/>
    </location>
</feature>
<keyword evidence="6 7" id="KW-0804">Transcription</keyword>
<dbReference type="GO" id="GO:0031564">
    <property type="term" value="P:transcription antitermination"/>
    <property type="evidence" value="ECO:0007669"/>
    <property type="project" value="UniProtKB-UniRule"/>
</dbReference>
<accession>A0A2H0KFI8</accession>
<dbReference type="InterPro" id="IPR036555">
    <property type="entry name" value="NusA_N_sf"/>
</dbReference>
<dbReference type="InterPro" id="IPR030842">
    <property type="entry name" value="TF_NusA_bacterial"/>
</dbReference>
<dbReference type="GO" id="GO:0006353">
    <property type="term" value="P:DNA-templated transcription termination"/>
    <property type="evidence" value="ECO:0007669"/>
    <property type="project" value="UniProtKB-UniRule"/>
</dbReference>